<evidence type="ECO:0000313" key="1">
    <source>
        <dbReference type="EMBL" id="MBB6558679.1"/>
    </source>
</evidence>
<evidence type="ECO:0000313" key="2">
    <source>
        <dbReference type="Proteomes" id="UP000575083"/>
    </source>
</evidence>
<dbReference type="EMBL" id="JACHLK010000002">
    <property type="protein sequence ID" value="MBB6558679.1"/>
    <property type="molecule type" value="Genomic_DNA"/>
</dbReference>
<proteinExistence type="predicted"/>
<reference evidence="1 2" key="1">
    <citation type="submission" date="2020-08" db="EMBL/GenBank/DDBJ databases">
        <title>Functional genomics of gut bacteria from endangered species of beetles.</title>
        <authorList>
            <person name="Carlos-Shanley C."/>
        </authorList>
    </citation>
    <scope>NUCLEOTIDE SEQUENCE [LARGE SCALE GENOMIC DNA]</scope>
    <source>
        <strain evidence="1 2">S00198</strain>
    </source>
</reference>
<name>A0A7X0PBR0_9BURK</name>
<comment type="caution">
    <text evidence="1">The sequence shown here is derived from an EMBL/GenBank/DDBJ whole genome shotgun (WGS) entry which is preliminary data.</text>
</comment>
<organism evidence="1 2">
    <name type="scientific">Acidovorax soli</name>
    <dbReference type="NCBI Taxonomy" id="592050"/>
    <lineage>
        <taxon>Bacteria</taxon>
        <taxon>Pseudomonadati</taxon>
        <taxon>Pseudomonadota</taxon>
        <taxon>Betaproteobacteria</taxon>
        <taxon>Burkholderiales</taxon>
        <taxon>Comamonadaceae</taxon>
        <taxon>Acidovorax</taxon>
    </lineage>
</organism>
<protein>
    <submittedName>
        <fullName evidence="1">Uncharacterized protein</fullName>
    </submittedName>
</protein>
<keyword evidence="2" id="KW-1185">Reference proteome</keyword>
<accession>A0A7X0PBR0</accession>
<gene>
    <name evidence="1" type="ORF">HNP48_001343</name>
</gene>
<dbReference type="RefSeq" id="WP_184856109.1">
    <property type="nucleotide sequence ID" value="NZ_JACHLK010000002.1"/>
</dbReference>
<dbReference type="Proteomes" id="UP000575083">
    <property type="component" value="Unassembled WGS sequence"/>
</dbReference>
<sequence length="186" mass="21076">MVNARGLVKVAHEKAIVDIFLEELNRRHRSTYVIAEQPDPPDAIIRSKRACSWVEVTMAPLNKRFAADIMSHATLGETPKPMESGIVNPDAQFLDGLVEVIKKKLEKGSYSSLHEKYGSGYLLVSVQNPFFDLSLLPSMHEAWEQAPIRNLGYFRSVYLAGRRKWSNGYFVHRWLDSSRLASKCGI</sequence>
<dbReference type="AlphaFoldDB" id="A0A7X0PBR0"/>